<gene>
    <name evidence="1" type="ordered locus">Phep_3640</name>
</gene>
<reference evidence="1 2" key="1">
    <citation type="journal article" date="2009" name="Stand. Genomic Sci.">
        <title>Complete genome sequence of Pedobacter heparinus type strain (HIM 762-3).</title>
        <authorList>
            <person name="Han C."/>
            <person name="Spring S."/>
            <person name="Lapidus A."/>
            <person name="Del Rio T.G."/>
            <person name="Tice H."/>
            <person name="Copeland A."/>
            <person name="Cheng J.F."/>
            <person name="Lucas S."/>
            <person name="Chen F."/>
            <person name="Nolan M."/>
            <person name="Bruce D."/>
            <person name="Goodwin L."/>
            <person name="Pitluck S."/>
            <person name="Ivanova N."/>
            <person name="Mavromatis K."/>
            <person name="Mikhailova N."/>
            <person name="Pati A."/>
            <person name="Chen A."/>
            <person name="Palaniappan K."/>
            <person name="Land M."/>
            <person name="Hauser L."/>
            <person name="Chang Y.J."/>
            <person name="Jeffries C.C."/>
            <person name="Saunders E."/>
            <person name="Chertkov O."/>
            <person name="Brettin T."/>
            <person name="Goker M."/>
            <person name="Rohde M."/>
            <person name="Bristow J."/>
            <person name="Eisen J.A."/>
            <person name="Markowitz V."/>
            <person name="Hugenholtz P."/>
            <person name="Kyrpides N.C."/>
            <person name="Klenk H.P."/>
            <person name="Detter J.C."/>
        </authorList>
    </citation>
    <scope>NUCLEOTIDE SEQUENCE [LARGE SCALE GENOMIC DNA]</scope>
    <source>
        <strain evidence="2">ATCC 13125 / DSM 2366 / CIP 104194 / JCM 7457 / NBRC 12017 / NCIMB 9290 / NRRL B-14731 / HIM 762-3</strain>
    </source>
</reference>
<protein>
    <submittedName>
        <fullName evidence="1">Uncharacterized protein</fullName>
    </submittedName>
</protein>
<sequence length="48" mass="5536">MNQPDYSTFPTLKTPRLLRRRLLLADTPVIYELRSDPEVAVLTYSTPS</sequence>
<accession>C6XU38</accession>
<name>C6XU38_PEDHD</name>
<proteinExistence type="predicted"/>
<evidence type="ECO:0000313" key="2">
    <source>
        <dbReference type="Proteomes" id="UP000000852"/>
    </source>
</evidence>
<organism evidence="1 2">
    <name type="scientific">Pedobacter heparinus (strain ATCC 13125 / DSM 2366 / CIP 104194 / JCM 7457 / NBRC 12017 / NCIMB 9290 / NRRL B-14731 / HIM 762-3)</name>
    <dbReference type="NCBI Taxonomy" id="485917"/>
    <lineage>
        <taxon>Bacteria</taxon>
        <taxon>Pseudomonadati</taxon>
        <taxon>Bacteroidota</taxon>
        <taxon>Sphingobacteriia</taxon>
        <taxon>Sphingobacteriales</taxon>
        <taxon>Sphingobacteriaceae</taxon>
        <taxon>Pedobacter</taxon>
    </lineage>
</organism>
<keyword evidence="2" id="KW-1185">Reference proteome</keyword>
<evidence type="ECO:0000313" key="1">
    <source>
        <dbReference type="EMBL" id="ACU05831.1"/>
    </source>
</evidence>
<dbReference type="Gene3D" id="3.40.630.30">
    <property type="match status" value="1"/>
</dbReference>
<dbReference type="HOGENOM" id="CLU_3155975_0_0_10"/>
<dbReference type="KEGG" id="phe:Phep_3640"/>
<dbReference type="STRING" id="485917.Phep_3640"/>
<dbReference type="EMBL" id="CP001681">
    <property type="protein sequence ID" value="ACU05831.1"/>
    <property type="molecule type" value="Genomic_DNA"/>
</dbReference>
<dbReference type="AlphaFoldDB" id="C6XU38"/>
<dbReference type="Proteomes" id="UP000000852">
    <property type="component" value="Chromosome"/>
</dbReference>